<feature type="transmembrane region" description="Helical" evidence="6">
    <location>
        <begin position="58"/>
        <end position="75"/>
    </location>
</feature>
<feature type="domain" description="Cardiolipin synthase N-terminal" evidence="7">
    <location>
        <begin position="39"/>
        <end position="78"/>
    </location>
</feature>
<evidence type="ECO:0000259" key="7">
    <source>
        <dbReference type="Pfam" id="PF13396"/>
    </source>
</evidence>
<evidence type="ECO:0000256" key="3">
    <source>
        <dbReference type="ARBA" id="ARBA00022692"/>
    </source>
</evidence>
<evidence type="ECO:0000256" key="6">
    <source>
        <dbReference type="SAM" id="Phobius"/>
    </source>
</evidence>
<dbReference type="Pfam" id="PF13396">
    <property type="entry name" value="PLDc_N"/>
    <property type="match status" value="1"/>
</dbReference>
<comment type="caution">
    <text evidence="8">The sequence shown here is derived from an EMBL/GenBank/DDBJ whole genome shotgun (WGS) entry which is preliminary data.</text>
</comment>
<name>A0ABP8S0D3_9PSEU</name>
<accession>A0ABP8S0D3</accession>
<dbReference type="Proteomes" id="UP001501598">
    <property type="component" value="Unassembled WGS sequence"/>
</dbReference>
<sequence length="82" mass="8909">MAAGSVRGVKRTVTWSSLSTAQRAMLVAAGCVQFGLLGVALADIARRDPAEINGTKRRWVLVSLVNFVGPVLYLIRGRRRRA</sequence>
<keyword evidence="3 6" id="KW-0812">Transmembrane</keyword>
<evidence type="ECO:0000256" key="1">
    <source>
        <dbReference type="ARBA" id="ARBA00004651"/>
    </source>
</evidence>
<protein>
    <recommendedName>
        <fullName evidence="7">Cardiolipin synthase N-terminal domain-containing protein</fullName>
    </recommendedName>
</protein>
<evidence type="ECO:0000313" key="9">
    <source>
        <dbReference type="Proteomes" id="UP001501598"/>
    </source>
</evidence>
<evidence type="ECO:0000256" key="4">
    <source>
        <dbReference type="ARBA" id="ARBA00022989"/>
    </source>
</evidence>
<keyword evidence="9" id="KW-1185">Reference proteome</keyword>
<organism evidence="8 9">
    <name type="scientific">Pseudonocardia xishanensis</name>
    <dbReference type="NCBI Taxonomy" id="630995"/>
    <lineage>
        <taxon>Bacteria</taxon>
        <taxon>Bacillati</taxon>
        <taxon>Actinomycetota</taxon>
        <taxon>Actinomycetes</taxon>
        <taxon>Pseudonocardiales</taxon>
        <taxon>Pseudonocardiaceae</taxon>
        <taxon>Pseudonocardia</taxon>
    </lineage>
</organism>
<proteinExistence type="predicted"/>
<comment type="subcellular location">
    <subcellularLocation>
        <location evidence="1">Cell membrane</location>
        <topology evidence="1">Multi-pass membrane protein</topology>
    </subcellularLocation>
</comment>
<dbReference type="InterPro" id="IPR027379">
    <property type="entry name" value="CLS_N"/>
</dbReference>
<evidence type="ECO:0000256" key="2">
    <source>
        <dbReference type="ARBA" id="ARBA00022475"/>
    </source>
</evidence>
<keyword evidence="4 6" id="KW-1133">Transmembrane helix</keyword>
<keyword evidence="2" id="KW-1003">Cell membrane</keyword>
<evidence type="ECO:0000256" key="5">
    <source>
        <dbReference type="ARBA" id="ARBA00023136"/>
    </source>
</evidence>
<evidence type="ECO:0000313" key="8">
    <source>
        <dbReference type="EMBL" id="GAA4556614.1"/>
    </source>
</evidence>
<gene>
    <name evidence="8" type="ORF">GCM10023175_59140</name>
</gene>
<keyword evidence="5 6" id="KW-0472">Membrane</keyword>
<reference evidence="9" key="1">
    <citation type="journal article" date="2019" name="Int. J. Syst. Evol. Microbiol.">
        <title>The Global Catalogue of Microorganisms (GCM) 10K type strain sequencing project: providing services to taxonomists for standard genome sequencing and annotation.</title>
        <authorList>
            <consortium name="The Broad Institute Genomics Platform"/>
            <consortium name="The Broad Institute Genome Sequencing Center for Infectious Disease"/>
            <person name="Wu L."/>
            <person name="Ma J."/>
        </authorList>
    </citation>
    <scope>NUCLEOTIDE SEQUENCE [LARGE SCALE GENOMIC DNA]</scope>
    <source>
        <strain evidence="9">JCM 17906</strain>
    </source>
</reference>
<dbReference type="EMBL" id="BAABGT010000099">
    <property type="protein sequence ID" value="GAA4556614.1"/>
    <property type="molecule type" value="Genomic_DNA"/>
</dbReference>